<sequence length="236" mass="27718">MNHDFILKKVLETYTFCEFKKFPFDCISAIRKYGYHVYTYSELKEKNPEVYELCASCSDEAYTEPFSRTVAYNEDKPSDRIIFSLAHELGHIVLEHPYKADYYEKEANCFASYVLAPSMVIHYCHCESAWDVHRHFGLSDEAAHNAFAAYRRWYSRATHKMYPVDWAMYSYFYKTKSKRFICAETECFYCGRTFYNRPGDCICPICDAKASQEPYPFNDLLSPTRIILGSLRAQSL</sequence>
<evidence type="ECO:0000313" key="3">
    <source>
        <dbReference type="Proteomes" id="UP000719916"/>
    </source>
</evidence>
<reference evidence="2 3" key="1">
    <citation type="journal article" date="2020" name="Cell Host Microbe">
        <title>Functional and Genomic Variation between Human-Derived Isolates of Lachnospiraceae Reveals Inter- and Intra-Species Diversity.</title>
        <authorList>
            <person name="Sorbara M.T."/>
            <person name="Littmann E.R."/>
            <person name="Fontana E."/>
            <person name="Moody T.U."/>
            <person name="Kohout C.E."/>
            <person name="Gjonbalaj M."/>
            <person name="Eaton V."/>
            <person name="Seok R."/>
            <person name="Leiner I.M."/>
            <person name="Pamer E.G."/>
        </authorList>
    </citation>
    <scope>NUCLEOTIDE SEQUENCE [LARGE SCALE GENOMIC DNA]</scope>
    <source>
        <strain evidence="2 3">MSK.2.26</strain>
    </source>
</reference>
<dbReference type="PANTHER" id="PTHR43236">
    <property type="entry name" value="ANTITOXIN HIGA1"/>
    <property type="match status" value="1"/>
</dbReference>
<organism evidence="2 3">
    <name type="scientific">Enterocloster clostridioformis</name>
    <dbReference type="NCBI Taxonomy" id="1531"/>
    <lineage>
        <taxon>Bacteria</taxon>
        <taxon>Bacillati</taxon>
        <taxon>Bacillota</taxon>
        <taxon>Clostridia</taxon>
        <taxon>Lachnospirales</taxon>
        <taxon>Lachnospiraceae</taxon>
        <taxon>Enterocloster</taxon>
    </lineage>
</organism>
<proteinExistence type="predicted"/>
<dbReference type="InterPro" id="IPR010359">
    <property type="entry name" value="IrrE_HExxH"/>
</dbReference>
<dbReference type="RefSeq" id="WP_002589186.1">
    <property type="nucleotide sequence ID" value="NZ_JAAISW010000007.1"/>
</dbReference>
<comment type="caution">
    <text evidence="2">The sequence shown here is derived from an EMBL/GenBank/DDBJ whole genome shotgun (WGS) entry which is preliminary data.</text>
</comment>
<dbReference type="EMBL" id="JAAISW010000007">
    <property type="protein sequence ID" value="NSJ43344.1"/>
    <property type="molecule type" value="Genomic_DNA"/>
</dbReference>
<dbReference type="AlphaFoldDB" id="A0ABD6LFT5"/>
<dbReference type="Pfam" id="PF06114">
    <property type="entry name" value="Peptidase_M78"/>
    <property type="match status" value="1"/>
</dbReference>
<evidence type="ECO:0000313" key="2">
    <source>
        <dbReference type="EMBL" id="NSJ43344.1"/>
    </source>
</evidence>
<protein>
    <submittedName>
        <fullName evidence="2">ImmA/IrrE family metallo-endopeptidase</fullName>
    </submittedName>
</protein>
<name>A0ABD6LFT5_9FIRM</name>
<dbReference type="Gene3D" id="1.10.10.2910">
    <property type="match status" value="1"/>
</dbReference>
<accession>A0ABD6LFT5</accession>
<feature type="domain" description="IrrE N-terminal-like" evidence="1">
    <location>
        <begin position="64"/>
        <end position="145"/>
    </location>
</feature>
<gene>
    <name evidence="2" type="ORF">G5B26_07075</name>
</gene>
<evidence type="ECO:0000259" key="1">
    <source>
        <dbReference type="Pfam" id="PF06114"/>
    </source>
</evidence>
<dbReference type="InterPro" id="IPR052345">
    <property type="entry name" value="Rad_response_metalloprotease"/>
</dbReference>
<dbReference type="PANTHER" id="PTHR43236:SF1">
    <property type="entry name" value="BLL7220 PROTEIN"/>
    <property type="match status" value="1"/>
</dbReference>
<dbReference type="Proteomes" id="UP000719916">
    <property type="component" value="Unassembled WGS sequence"/>
</dbReference>